<dbReference type="Proteomes" id="UP001465668">
    <property type="component" value="Unassembled WGS sequence"/>
</dbReference>
<proteinExistence type="inferred from homology"/>
<organism evidence="4 5">
    <name type="scientific">Seiridium cardinale</name>
    <dbReference type="NCBI Taxonomy" id="138064"/>
    <lineage>
        <taxon>Eukaryota</taxon>
        <taxon>Fungi</taxon>
        <taxon>Dikarya</taxon>
        <taxon>Ascomycota</taxon>
        <taxon>Pezizomycotina</taxon>
        <taxon>Sordariomycetes</taxon>
        <taxon>Xylariomycetidae</taxon>
        <taxon>Amphisphaeriales</taxon>
        <taxon>Sporocadaceae</taxon>
        <taxon>Seiridium</taxon>
    </lineage>
</organism>
<evidence type="ECO:0000313" key="5">
    <source>
        <dbReference type="Proteomes" id="UP001465668"/>
    </source>
</evidence>
<dbReference type="CDD" id="cd05233">
    <property type="entry name" value="SDR_c"/>
    <property type="match status" value="1"/>
</dbReference>
<dbReference type="InterPro" id="IPR052178">
    <property type="entry name" value="Sec_Metab_Biosynth_SDR"/>
</dbReference>
<dbReference type="InterPro" id="IPR036291">
    <property type="entry name" value="NAD(P)-bd_dom_sf"/>
</dbReference>
<evidence type="ECO:0000256" key="1">
    <source>
        <dbReference type="ARBA" id="ARBA00006484"/>
    </source>
</evidence>
<dbReference type="Pfam" id="PF00106">
    <property type="entry name" value="adh_short"/>
    <property type="match status" value="1"/>
</dbReference>
<dbReference type="PROSITE" id="PS00061">
    <property type="entry name" value="ADH_SHORT"/>
    <property type="match status" value="1"/>
</dbReference>
<dbReference type="InterPro" id="IPR002347">
    <property type="entry name" value="SDR_fam"/>
</dbReference>
<gene>
    <name evidence="4" type="ORF">SCAR479_10244</name>
</gene>
<evidence type="ECO:0000256" key="3">
    <source>
        <dbReference type="ARBA" id="ARBA00023002"/>
    </source>
</evidence>
<dbReference type="Gene3D" id="3.40.50.720">
    <property type="entry name" value="NAD(P)-binding Rossmann-like Domain"/>
    <property type="match status" value="1"/>
</dbReference>
<evidence type="ECO:0000313" key="4">
    <source>
        <dbReference type="EMBL" id="KAK9773122.1"/>
    </source>
</evidence>
<accession>A0ABR2XHG4</accession>
<protein>
    <submittedName>
        <fullName evidence="4">Uncharacterized protein</fullName>
    </submittedName>
</protein>
<keyword evidence="5" id="KW-1185">Reference proteome</keyword>
<reference evidence="4 5" key="1">
    <citation type="submission" date="2024-02" db="EMBL/GenBank/DDBJ databases">
        <title>First draft genome assembly of two strains of Seiridium cardinale.</title>
        <authorList>
            <person name="Emiliani G."/>
            <person name="Scali E."/>
        </authorList>
    </citation>
    <scope>NUCLEOTIDE SEQUENCE [LARGE SCALE GENOMIC DNA]</scope>
    <source>
        <strain evidence="4 5">BM-138-000479</strain>
    </source>
</reference>
<dbReference type="SUPFAM" id="SSF51735">
    <property type="entry name" value="NAD(P)-binding Rossmann-fold domains"/>
    <property type="match status" value="1"/>
</dbReference>
<keyword evidence="2" id="KW-0521">NADP</keyword>
<name>A0ABR2XHG4_9PEZI</name>
<dbReference type="PANTHER" id="PTHR43618:SF18">
    <property type="entry name" value="SHORT CHAIN DEHYDROGENASE_REDUCTASE FAMILY (AFU_ORTHOLOGUE AFUA_5G12480)"/>
    <property type="match status" value="1"/>
</dbReference>
<evidence type="ECO:0000256" key="2">
    <source>
        <dbReference type="ARBA" id="ARBA00022857"/>
    </source>
</evidence>
<dbReference type="PRINTS" id="PR00081">
    <property type="entry name" value="GDHRDH"/>
</dbReference>
<keyword evidence="3" id="KW-0560">Oxidoreductase</keyword>
<dbReference type="InterPro" id="IPR020904">
    <property type="entry name" value="Sc_DH/Rdtase_CS"/>
</dbReference>
<comment type="similarity">
    <text evidence="1">Belongs to the short-chain dehydrogenases/reductases (SDR) family.</text>
</comment>
<dbReference type="PANTHER" id="PTHR43618">
    <property type="entry name" value="7-ALPHA-HYDROXYSTEROID DEHYDROGENASE"/>
    <property type="match status" value="1"/>
</dbReference>
<sequence>MTSSQTPSASAVQAAQLFNVDGLVAVVTGGGTGIGLMMAKALAENGAAAVYIVGRRQDVLDSAAASIGKSSVKTLVCDVTSKESLQRAADTVKQEVGYLNLLICNSGIAGPQTPRPTAPAHAQLTVEEFAAANWDVPVDEYTKTFALNATGVWYTTMAFLALLDAGNKKGNVVQKSQVIATSSIGGFNKASSPPRYVKDAPGGYAYGQSKAAATHLVKQLAVALPTWDIRANVLCPGLYPSEMSAPIIEKGGIGKNMIPLCRAGDESDSKQLSSLFYALHSLFHESNFPIELQLLVFRQAYSKKQLLTSGAVVGGTILYLASRAGAYCNGTVIVSDGGRLGTFPSTF</sequence>
<dbReference type="EMBL" id="JARVKM010000054">
    <property type="protein sequence ID" value="KAK9773122.1"/>
    <property type="molecule type" value="Genomic_DNA"/>
</dbReference>
<comment type="caution">
    <text evidence="4">The sequence shown here is derived from an EMBL/GenBank/DDBJ whole genome shotgun (WGS) entry which is preliminary data.</text>
</comment>